<evidence type="ECO:0000256" key="7">
    <source>
        <dbReference type="ARBA" id="ARBA00022840"/>
    </source>
</evidence>
<dbReference type="PeptideAtlas" id="P91656"/>
<feature type="active site" description="Proton acceptor" evidence="11">
    <location>
        <position position="204"/>
    </location>
</feature>
<organism evidence="17">
    <name type="scientific">Drosophila melanogaster</name>
    <name type="common">Fruit fly</name>
    <dbReference type="NCBI Taxonomy" id="7227"/>
    <lineage>
        <taxon>Eukaryota</taxon>
        <taxon>Metazoa</taxon>
        <taxon>Ecdysozoa</taxon>
        <taxon>Arthropoda</taxon>
        <taxon>Hexapoda</taxon>
        <taxon>Insecta</taxon>
        <taxon>Pterygota</taxon>
        <taxon>Neoptera</taxon>
        <taxon>Endopterygota</taxon>
        <taxon>Diptera</taxon>
        <taxon>Brachycera</taxon>
        <taxon>Muscomorpha</taxon>
        <taxon>Ephydroidea</taxon>
        <taxon>Drosophilidae</taxon>
        <taxon>Drosophila</taxon>
        <taxon>Sophophora</taxon>
    </lineage>
</organism>
<protein>
    <recommendedName>
        <fullName evidence="10">Ribosomal protein S6 kinase</fullName>
        <ecNumber evidence="10">2.7.11.1</ecNumber>
    </recommendedName>
</protein>
<dbReference type="InterPro" id="IPR011009">
    <property type="entry name" value="Kinase-like_dom_sf"/>
</dbReference>
<dbReference type="GO" id="GO:0007165">
    <property type="term" value="P:signal transduction"/>
    <property type="evidence" value="ECO:0007669"/>
    <property type="project" value="InterPro"/>
</dbReference>
<comment type="catalytic activity">
    <reaction evidence="8 10">
        <text>L-threonyl-[protein] + ATP = O-phospho-L-threonyl-[protein] + ADP + H(+)</text>
        <dbReference type="Rhea" id="RHEA:46608"/>
        <dbReference type="Rhea" id="RHEA-COMP:11060"/>
        <dbReference type="Rhea" id="RHEA-COMP:11605"/>
        <dbReference type="ChEBI" id="CHEBI:15378"/>
        <dbReference type="ChEBI" id="CHEBI:30013"/>
        <dbReference type="ChEBI" id="CHEBI:30616"/>
        <dbReference type="ChEBI" id="CHEBI:61977"/>
        <dbReference type="ChEBI" id="CHEBI:456216"/>
        <dbReference type="EC" id="2.7.11.1"/>
    </reaction>
</comment>
<dbReference type="GO" id="GO:0048813">
    <property type="term" value="P:dendrite morphogenesis"/>
    <property type="evidence" value="ECO:0000315"/>
    <property type="project" value="FlyBase"/>
</dbReference>
<dbReference type="HOGENOM" id="CLU_000288_63_5_1"/>
<keyword evidence="6 10" id="KW-0418">Kinase</keyword>
<comment type="similarity">
    <text evidence="1 10">Belongs to the protein kinase superfamily. AGC Ser/Thr protein kinase family. S6 kinase subfamily.</text>
</comment>
<dbReference type="GO" id="GO:0035264">
    <property type="term" value="P:multicellular organism growth"/>
    <property type="evidence" value="ECO:0000315"/>
    <property type="project" value="FlyBase"/>
</dbReference>
<keyword evidence="4 10" id="KW-0808">Transferase</keyword>
<dbReference type="InterPro" id="IPR000719">
    <property type="entry name" value="Prot_kinase_dom"/>
</dbReference>
<dbReference type="GO" id="GO:0106310">
    <property type="term" value="F:protein serine kinase activity"/>
    <property type="evidence" value="ECO:0007669"/>
    <property type="project" value="RHEA"/>
</dbReference>
<dbReference type="InterPro" id="IPR017441">
    <property type="entry name" value="Protein_kinase_ATP_BS"/>
</dbReference>
<evidence type="ECO:0000256" key="1">
    <source>
        <dbReference type="ARBA" id="ARBA00009804"/>
    </source>
</evidence>
<dbReference type="FlyBase" id="FBgn0283472">
    <property type="gene designation" value="S6k"/>
</dbReference>
<dbReference type="AlphaFoldDB" id="P91656"/>
<dbReference type="EC" id="2.7.11.1" evidence="10"/>
<dbReference type="IntAct" id="P91656">
    <property type="interactions" value="5"/>
</dbReference>
<evidence type="ECO:0000256" key="6">
    <source>
        <dbReference type="ARBA" id="ARBA00022777"/>
    </source>
</evidence>
<keyword evidence="3" id="KW-0597">Phosphoprotein</keyword>
<dbReference type="GO" id="GO:2001023">
    <property type="term" value="P:regulation of response to drug"/>
    <property type="evidence" value="ECO:0000315"/>
    <property type="project" value="FlyBase"/>
</dbReference>
<dbReference type="PROSITE" id="PS00108">
    <property type="entry name" value="PROTEIN_KINASE_ST"/>
    <property type="match status" value="1"/>
</dbReference>
<dbReference type="InterPro" id="IPR008271">
    <property type="entry name" value="Ser/Thr_kinase_AS"/>
</dbReference>
<dbReference type="InterPro" id="IPR017892">
    <property type="entry name" value="Pkinase_C"/>
</dbReference>
<evidence type="ECO:0000256" key="12">
    <source>
        <dbReference type="PIRSR" id="PIRSR000605-51"/>
    </source>
</evidence>
<dbReference type="InterPro" id="IPR000961">
    <property type="entry name" value="AGC-kinase_C"/>
</dbReference>
<feature type="domain" description="AGC-kinase C-terminal" evidence="16">
    <location>
        <begin position="339"/>
        <end position="409"/>
    </location>
</feature>
<dbReference type="PROSITE" id="PS00107">
    <property type="entry name" value="PROTEIN_KINASE_ATP"/>
    <property type="match status" value="1"/>
</dbReference>
<dbReference type="FunFam" id="1.10.510.10:FF:000092">
    <property type="entry name" value="Ribosomal protein S6 kinase"/>
    <property type="match status" value="1"/>
</dbReference>
<dbReference type="GO" id="GO:0004711">
    <property type="term" value="F:ribosomal protein S6 kinase activity"/>
    <property type="evidence" value="ECO:0000314"/>
    <property type="project" value="FlyBase"/>
</dbReference>
<dbReference type="Pfam" id="PF00433">
    <property type="entry name" value="Pkinase_C"/>
    <property type="match status" value="1"/>
</dbReference>
<dbReference type="GO" id="GO:0005524">
    <property type="term" value="F:ATP binding"/>
    <property type="evidence" value="ECO:0007669"/>
    <property type="project" value="UniProtKB-UniRule"/>
</dbReference>
<dbReference type="Reactome" id="R-DME-110523">
    <property type="pathway name" value="TOR signaling pathway"/>
</dbReference>
<sequence>MADVSDPSELFDLELHDLELQDDKARDSDDDRIELDDVDLEPELCINLHQDTEGQETIQLCEENVNPGKIKLGPKDFELKKVLGKGGYGKVFQVRKTAGRDANKYFAMKVLKKASIVTNQKDTAHTRAERNILEAVKHPFIVELVYAFQTDGKLYLILEYLSGGELFMHLEREGIFLEDTTCFYLSEIIFALGHLHKLGIIYRDLKPENILLDAQGHVKLTDFGLCKEHIQEGIVTHTFCGTIEYMAPEILTRSGHGKAVDWWSLGALMFDMLTGVPPFTAENRKKTIETILKAKLNLPAYLTPEARDLVRRLMKRQEPQRLGSGPEDAAAVQIHPFFKHVNWDDVLARRLEPPIKPLLRSEDDVSQFDTRFTRQIPVDSPDDTTLSESANLIFQGFTYVAPSILEDMHRANRMPARSPRRTPRQLPDSSFRLQFPSANVGANAPAGHARSFAAIRDVCTSHAAASHADICAASIAGAGRDDGRAGSADGLKAGAIASQPTNPSHPVRSVATQQLHHKLPLPTPKKKKKKKKQQKITEIDSYYYDVCGVWTWLRIRNEQDDHQEVAEEEEEEEEEAEQHEEHMTSVREIVFVKEKRARIALFDVYDYENDYEYDYDYEADGEDDCATRRKAFVFGYT</sequence>
<comment type="catalytic activity">
    <reaction evidence="9 10">
        <text>L-seryl-[protein] + ATP = O-phospho-L-seryl-[protein] + ADP + H(+)</text>
        <dbReference type="Rhea" id="RHEA:17989"/>
        <dbReference type="Rhea" id="RHEA-COMP:9863"/>
        <dbReference type="Rhea" id="RHEA-COMP:11604"/>
        <dbReference type="ChEBI" id="CHEBI:15378"/>
        <dbReference type="ChEBI" id="CHEBI:29999"/>
        <dbReference type="ChEBI" id="CHEBI:30616"/>
        <dbReference type="ChEBI" id="CHEBI:83421"/>
        <dbReference type="ChEBI" id="CHEBI:456216"/>
        <dbReference type="EC" id="2.7.11.1"/>
    </reaction>
</comment>
<dbReference type="Pfam" id="PF00069">
    <property type="entry name" value="Pkinase"/>
    <property type="match status" value="1"/>
</dbReference>
<feature type="compositionally biased region" description="Basic residues" evidence="14">
    <location>
        <begin position="515"/>
        <end position="533"/>
    </location>
</feature>
<evidence type="ECO:0000256" key="8">
    <source>
        <dbReference type="ARBA" id="ARBA00047899"/>
    </source>
</evidence>
<evidence type="ECO:0000256" key="2">
    <source>
        <dbReference type="ARBA" id="ARBA00022527"/>
    </source>
</evidence>
<dbReference type="CDD" id="cd05584">
    <property type="entry name" value="STKc_p70S6K"/>
    <property type="match status" value="1"/>
</dbReference>
<dbReference type="AGR" id="FB:FBgn0283472"/>
<evidence type="ECO:0000259" key="16">
    <source>
        <dbReference type="PROSITE" id="PS51285"/>
    </source>
</evidence>
<gene>
    <name evidence="17 18" type="primary">S6k</name>
    <name evidence="18" type="ORF">CG10539</name>
</gene>
<dbReference type="PROSITE" id="PS50011">
    <property type="entry name" value="PROTEIN_KINASE_DOM"/>
    <property type="match status" value="1"/>
</dbReference>
<evidence type="ECO:0000313" key="18">
    <source>
        <dbReference type="FlyBase" id="FBgn0283472"/>
    </source>
</evidence>
<name>P91656_DROME</name>
<feature type="compositionally biased region" description="Acidic residues" evidence="14">
    <location>
        <begin position="566"/>
        <end position="578"/>
    </location>
</feature>
<dbReference type="GO" id="GO:0048786">
    <property type="term" value="C:presynaptic active zone"/>
    <property type="evidence" value="ECO:0000314"/>
    <property type="project" value="FlyBase"/>
</dbReference>
<proteinExistence type="evidence at protein level"/>
<dbReference type="SUPFAM" id="SSF56112">
    <property type="entry name" value="Protein kinase-like (PK-like)"/>
    <property type="match status" value="1"/>
</dbReference>
<dbReference type="GO" id="GO:0030536">
    <property type="term" value="P:larval feeding behavior"/>
    <property type="evidence" value="ECO:0000315"/>
    <property type="project" value="FlyBase"/>
</dbReference>
<keyword evidence="2 10" id="KW-0723">Serine/threonine-protein kinase</keyword>
<feature type="region of interest" description="Disordered" evidence="14">
    <location>
        <begin position="561"/>
        <end position="582"/>
    </location>
</feature>
<dbReference type="EMBL" id="U67304">
    <property type="protein sequence ID" value="AAC47429.1"/>
    <property type="molecule type" value="mRNA"/>
</dbReference>
<dbReference type="GO" id="GO:0045793">
    <property type="term" value="P:positive regulation of cell size"/>
    <property type="evidence" value="ECO:0000315"/>
    <property type="project" value="FlyBase"/>
</dbReference>
<evidence type="ECO:0000256" key="9">
    <source>
        <dbReference type="ARBA" id="ARBA00048679"/>
    </source>
</evidence>
<dbReference type="PhylomeDB" id="P91656"/>
<dbReference type="GO" id="GO:0006979">
    <property type="term" value="P:response to oxidative stress"/>
    <property type="evidence" value="ECO:0000314"/>
    <property type="project" value="FlyBase"/>
</dbReference>
<dbReference type="OrthoDB" id="63267at2759"/>
<evidence type="ECO:0000256" key="14">
    <source>
        <dbReference type="SAM" id="MobiDB-lite"/>
    </source>
</evidence>
<evidence type="ECO:0000256" key="13">
    <source>
        <dbReference type="PROSITE-ProRule" id="PRU10141"/>
    </source>
</evidence>
<feature type="domain" description="Protein kinase" evidence="15">
    <location>
        <begin position="77"/>
        <end position="338"/>
    </location>
</feature>
<dbReference type="PANTHER" id="PTHR24351">
    <property type="entry name" value="RIBOSOMAL PROTEIN S6 KINASE"/>
    <property type="match status" value="1"/>
</dbReference>
<dbReference type="SMART" id="SM00133">
    <property type="entry name" value="S_TK_X"/>
    <property type="match status" value="1"/>
</dbReference>
<feature type="binding site" evidence="12">
    <location>
        <begin position="83"/>
        <end position="91"/>
    </location>
    <ligand>
        <name>ATP</name>
        <dbReference type="ChEBI" id="CHEBI:30616"/>
    </ligand>
</feature>
<dbReference type="Gene3D" id="1.10.510.10">
    <property type="entry name" value="Transferase(Phosphotransferase) domain 1"/>
    <property type="match status" value="1"/>
</dbReference>
<dbReference type="Gene3D" id="3.30.200.20">
    <property type="entry name" value="Phosphorylase Kinase, domain 1"/>
    <property type="match status" value="1"/>
</dbReference>
<dbReference type="SMART" id="SM00220">
    <property type="entry name" value="S_TKc"/>
    <property type="match status" value="1"/>
</dbReference>
<dbReference type="GO" id="GO:0030307">
    <property type="term" value="P:positive regulation of cell growth"/>
    <property type="evidence" value="ECO:0000315"/>
    <property type="project" value="FlyBase"/>
</dbReference>
<dbReference type="PROSITE" id="PS51285">
    <property type="entry name" value="AGC_KINASE_CTER"/>
    <property type="match status" value="1"/>
</dbReference>
<keyword evidence="5 10" id="KW-0547">Nucleotide-binding</keyword>
<dbReference type="VEuPathDB" id="VectorBase:FBgn0283472"/>
<evidence type="ECO:0000313" key="17">
    <source>
        <dbReference type="EMBL" id="AAC47429.1"/>
    </source>
</evidence>
<dbReference type="PIRSF" id="PIRSF000605">
    <property type="entry name" value="Ribsml_S6_kin_1"/>
    <property type="match status" value="1"/>
</dbReference>
<accession>P91656</accession>
<feature type="region of interest" description="Disordered" evidence="14">
    <location>
        <begin position="481"/>
        <end position="533"/>
    </location>
</feature>
<dbReference type="GO" id="GO:0008340">
    <property type="term" value="P:determination of adult lifespan"/>
    <property type="evidence" value="ECO:0000315"/>
    <property type="project" value="FlyBase"/>
</dbReference>
<keyword evidence="7 10" id="KW-0067">ATP-binding</keyword>
<evidence type="ECO:0000256" key="11">
    <source>
        <dbReference type="PIRSR" id="PIRSR000605-50"/>
    </source>
</evidence>
<dbReference type="ExpressionAtlas" id="P91656">
    <property type="expression patterns" value="baseline and differential"/>
</dbReference>
<dbReference type="InterPro" id="IPR016238">
    <property type="entry name" value="Ribosomal_S6_kinase"/>
</dbReference>
<dbReference type="FunFam" id="3.30.200.20:FF:000587">
    <property type="entry name" value="Non-specific serine/threonine protein kinase"/>
    <property type="match status" value="1"/>
</dbReference>
<dbReference type="GO" id="GO:0055088">
    <property type="term" value="P:lipid homeostasis"/>
    <property type="evidence" value="ECO:0000315"/>
    <property type="project" value="FlyBase"/>
</dbReference>
<dbReference type="SMR" id="P91656"/>
<evidence type="ECO:0000256" key="4">
    <source>
        <dbReference type="ARBA" id="ARBA00022679"/>
    </source>
</evidence>
<comment type="interaction">
    <interactant intactId="EBI-466629">
        <id>P91656</id>
    </interactant>
    <interactant intactId="EBI-167469">
        <id>Q24276</id>
        <label>Cdc37</label>
    </interactant>
    <organismsDiffer>false</organismsDiffer>
    <experiments>3</experiments>
</comment>
<evidence type="ECO:0000256" key="10">
    <source>
        <dbReference type="PIRNR" id="PIRNR000605"/>
    </source>
</evidence>
<evidence type="ECO:0000259" key="15">
    <source>
        <dbReference type="PROSITE" id="PS50011"/>
    </source>
</evidence>
<evidence type="ECO:0000256" key="5">
    <source>
        <dbReference type="ARBA" id="ARBA00022741"/>
    </source>
</evidence>
<dbReference type="GO" id="GO:0051124">
    <property type="term" value="P:synaptic assembly at neuromuscular junction"/>
    <property type="evidence" value="ECO:0000315"/>
    <property type="project" value="FlyBase"/>
</dbReference>
<feature type="binding site" evidence="12 13">
    <location>
        <position position="109"/>
    </location>
    <ligand>
        <name>ATP</name>
        <dbReference type="ChEBI" id="CHEBI:30616"/>
    </ligand>
</feature>
<dbReference type="GO" id="GO:1902669">
    <property type="term" value="P:positive regulation of axon guidance"/>
    <property type="evidence" value="ECO:0000316"/>
    <property type="project" value="FlyBase"/>
</dbReference>
<reference evidence="17" key="1">
    <citation type="journal article" date="1996" name="Proc. Natl. Acad. Sci. U.S.A.">
        <title>A Drosophila gene structurally and functionally homologous to the mammalian 70-kDa s6 kinase gene.</title>
        <authorList>
            <person name="Watson K.L."/>
            <person name="Chou M.M."/>
            <person name="Blenis J."/>
            <person name="Gelbart W.M."/>
            <person name="Erikson R.L."/>
        </authorList>
    </citation>
    <scope>NUCLEOTIDE SEQUENCE</scope>
</reference>
<evidence type="ECO:0000256" key="3">
    <source>
        <dbReference type="ARBA" id="ARBA00022553"/>
    </source>
</evidence>
<dbReference type="GO" id="GO:0005654">
    <property type="term" value="C:nucleoplasm"/>
    <property type="evidence" value="ECO:0007005"/>
    <property type="project" value="FlyBase"/>
</dbReference>
<dbReference type="GO" id="GO:0005829">
    <property type="term" value="C:cytosol"/>
    <property type="evidence" value="ECO:0007005"/>
    <property type="project" value="FlyBase"/>
</dbReference>